<accession>A0A8J7CET8</accession>
<organism evidence="8 9">
    <name type="scientific">Candidatus Sulfomarinibacter kjeldsenii</name>
    <dbReference type="NCBI Taxonomy" id="2885994"/>
    <lineage>
        <taxon>Bacteria</taxon>
        <taxon>Pseudomonadati</taxon>
        <taxon>Acidobacteriota</taxon>
        <taxon>Thermoanaerobaculia</taxon>
        <taxon>Thermoanaerobaculales</taxon>
        <taxon>Candidatus Sulfomarinibacteraceae</taxon>
        <taxon>Candidatus Sulfomarinibacter</taxon>
    </lineage>
</organism>
<dbReference type="GO" id="GO:0019305">
    <property type="term" value="P:dTDP-rhamnose biosynthetic process"/>
    <property type="evidence" value="ECO:0007669"/>
    <property type="project" value="UniProtKB-UniRule"/>
</dbReference>
<proteinExistence type="inferred from homology"/>
<name>A0A8J7CET8_9BACT</name>
<dbReference type="SUPFAM" id="SSF51182">
    <property type="entry name" value="RmlC-like cupins"/>
    <property type="match status" value="1"/>
</dbReference>
<feature type="active site" description="Proton acceptor" evidence="5">
    <location>
        <position position="61"/>
    </location>
</feature>
<evidence type="ECO:0000256" key="3">
    <source>
        <dbReference type="ARBA" id="ARBA00012098"/>
    </source>
</evidence>
<keyword evidence="7 8" id="KW-0413">Isomerase</keyword>
<dbReference type="EC" id="5.1.3.13" evidence="3 7"/>
<evidence type="ECO:0000313" key="9">
    <source>
        <dbReference type="Proteomes" id="UP000598633"/>
    </source>
</evidence>
<dbReference type="PANTHER" id="PTHR21047:SF2">
    <property type="entry name" value="THYMIDINE DIPHOSPHO-4-KETO-RHAMNOSE 3,5-EPIMERASE"/>
    <property type="match status" value="1"/>
</dbReference>
<dbReference type="Gene3D" id="2.60.120.10">
    <property type="entry name" value="Jelly Rolls"/>
    <property type="match status" value="1"/>
</dbReference>
<dbReference type="Proteomes" id="UP000598633">
    <property type="component" value="Unassembled WGS sequence"/>
</dbReference>
<evidence type="ECO:0000256" key="7">
    <source>
        <dbReference type="RuleBase" id="RU364069"/>
    </source>
</evidence>
<dbReference type="InterPro" id="IPR014710">
    <property type="entry name" value="RmlC-like_jellyroll"/>
</dbReference>
<comment type="caution">
    <text evidence="8">The sequence shown here is derived from an EMBL/GenBank/DDBJ whole genome shotgun (WGS) entry which is preliminary data.</text>
</comment>
<evidence type="ECO:0000313" key="8">
    <source>
        <dbReference type="EMBL" id="MBD3870782.1"/>
    </source>
</evidence>
<dbReference type="CDD" id="cd00438">
    <property type="entry name" value="cupin_RmlC"/>
    <property type="match status" value="1"/>
</dbReference>
<dbReference type="AlphaFoldDB" id="A0A8J7CET8"/>
<comment type="catalytic activity">
    <reaction evidence="1 7">
        <text>dTDP-4-dehydro-6-deoxy-alpha-D-glucose = dTDP-4-dehydro-beta-L-rhamnose</text>
        <dbReference type="Rhea" id="RHEA:16969"/>
        <dbReference type="ChEBI" id="CHEBI:57649"/>
        <dbReference type="ChEBI" id="CHEBI:62830"/>
        <dbReference type="EC" id="5.1.3.13"/>
    </reaction>
</comment>
<evidence type="ECO:0000256" key="4">
    <source>
        <dbReference type="ARBA" id="ARBA00019595"/>
    </source>
</evidence>
<dbReference type="UniPathway" id="UPA00124"/>
<reference evidence="8 9" key="1">
    <citation type="submission" date="2020-08" db="EMBL/GenBank/DDBJ databases">
        <title>Acidobacteriota in marine sediments use diverse sulfur dissimilation pathways.</title>
        <authorList>
            <person name="Wasmund K."/>
        </authorList>
    </citation>
    <scope>NUCLEOTIDE SEQUENCE [LARGE SCALE GENOMIC DNA]</scope>
    <source>
        <strain evidence="8">MAG AM3-A</strain>
    </source>
</reference>
<dbReference type="GO" id="GO:0000271">
    <property type="term" value="P:polysaccharide biosynthetic process"/>
    <property type="evidence" value="ECO:0007669"/>
    <property type="project" value="TreeGrafter"/>
</dbReference>
<dbReference type="GO" id="GO:0008830">
    <property type="term" value="F:dTDP-4-dehydrorhamnose 3,5-epimerase activity"/>
    <property type="evidence" value="ECO:0007669"/>
    <property type="project" value="UniProtKB-UniRule"/>
</dbReference>
<feature type="active site" description="Proton donor" evidence="5">
    <location>
        <position position="130"/>
    </location>
</feature>
<evidence type="ECO:0000256" key="1">
    <source>
        <dbReference type="ARBA" id="ARBA00001298"/>
    </source>
</evidence>
<sequence length="187" mass="20960">MQVVDEPLSGVKLLTPKVIEDSRGFFMESYNRRNLAELGIAHDFVQDNHSQSSRGVLRGLHYQIGHAQAKLVRVTRGRVFDVVVDIRRGSPNFGKWAGAELSEENRLSLFAEAGFAHGFLVLSDVAEFQYKCSDFFSAKDERGLPWNDPEIGIDWPLEGLDPLLSERDLGWRSLADVATNDLPVYAP</sequence>
<dbReference type="InterPro" id="IPR011051">
    <property type="entry name" value="RmlC_Cupin_sf"/>
</dbReference>
<dbReference type="InterPro" id="IPR000888">
    <property type="entry name" value="RmlC-like"/>
</dbReference>
<dbReference type="EMBL" id="JACXWA010000088">
    <property type="protein sequence ID" value="MBD3870782.1"/>
    <property type="molecule type" value="Genomic_DNA"/>
</dbReference>
<dbReference type="NCBIfam" id="TIGR01221">
    <property type="entry name" value="rmlC"/>
    <property type="match status" value="1"/>
</dbReference>
<feature type="site" description="Participates in a stacking interaction with the thymidine ring of dTDP-4-oxo-6-deoxyglucose" evidence="6">
    <location>
        <position position="136"/>
    </location>
</feature>
<evidence type="ECO:0000256" key="6">
    <source>
        <dbReference type="PIRSR" id="PIRSR600888-3"/>
    </source>
</evidence>
<dbReference type="GO" id="GO:0005829">
    <property type="term" value="C:cytosol"/>
    <property type="evidence" value="ECO:0007669"/>
    <property type="project" value="TreeGrafter"/>
</dbReference>
<comment type="pathway">
    <text evidence="7">Carbohydrate biosynthesis; dTDP-L-rhamnose biosynthesis.</text>
</comment>
<dbReference type="Pfam" id="PF00908">
    <property type="entry name" value="dTDP_sugar_isom"/>
    <property type="match status" value="1"/>
</dbReference>
<comment type="function">
    <text evidence="2 7">Catalyzes the epimerization of the C3' and C5'positions of dTDP-6-deoxy-D-xylo-4-hexulose, forming dTDP-6-deoxy-L-lyxo-4-hexulose.</text>
</comment>
<comment type="subunit">
    <text evidence="7">Homodimer.</text>
</comment>
<protein>
    <recommendedName>
        <fullName evidence="4 7">dTDP-4-dehydrorhamnose 3,5-epimerase</fullName>
        <ecNumber evidence="3 7">5.1.3.13</ecNumber>
    </recommendedName>
    <alternativeName>
        <fullName evidence="7">Thymidine diphospho-4-keto-rhamnose 3,5-epimerase</fullName>
    </alternativeName>
</protein>
<evidence type="ECO:0000256" key="5">
    <source>
        <dbReference type="PIRSR" id="PIRSR600888-1"/>
    </source>
</evidence>
<evidence type="ECO:0000256" key="2">
    <source>
        <dbReference type="ARBA" id="ARBA00001997"/>
    </source>
</evidence>
<comment type="similarity">
    <text evidence="7">Belongs to the dTDP-4-dehydrorhamnose 3,5-epimerase family.</text>
</comment>
<dbReference type="PANTHER" id="PTHR21047">
    <property type="entry name" value="DTDP-6-DEOXY-D-GLUCOSE-3,5 EPIMERASE"/>
    <property type="match status" value="1"/>
</dbReference>
<gene>
    <name evidence="8" type="primary">rfbC</name>
    <name evidence="8" type="ORF">IFJ97_05415</name>
</gene>